<accession>A0A182PBB3</accession>
<dbReference type="PANTHER" id="PTHR47221">
    <property type="entry name" value="FIBRINOGEN ALPHA CHAIN"/>
    <property type="match status" value="1"/>
</dbReference>
<evidence type="ECO:0000259" key="8">
    <source>
        <dbReference type="PROSITE" id="PS51406"/>
    </source>
</evidence>
<proteinExistence type="predicted"/>
<sequence length="269" mass="30039">SLCFDSAPALTNLDLLEAAIKALEAGPSSSIKPDDLIALINEIINKLIETSSIAPTTYKTCADVPSGSPSGVYLIQGEFGSPVSAYCDMSYSGGGWLVFQNRFNGAIDFYRDWIDYQNGFGNLQSGEFWWGLNNLYRATNLAPHELAIVLEDFDGNKREAKYAAFQIGDEAELYRLNVLGQYTGTAGDSLVRHLNMQFTTRDKDNDVFAINCAVQNTGAWWYRSCQDSNLNGQYLNGQTNQYGKGMIWTTFKDQDYSLKVSRMMIRRKP</sequence>
<dbReference type="Gene3D" id="3.90.215.10">
    <property type="entry name" value="Gamma Fibrinogen, chain A, domain 1"/>
    <property type="match status" value="1"/>
</dbReference>
<dbReference type="InterPro" id="IPR002181">
    <property type="entry name" value="Fibrinogen_a/b/g_C_dom"/>
</dbReference>
<dbReference type="InterPro" id="IPR037579">
    <property type="entry name" value="FIB_ANG-like"/>
</dbReference>
<dbReference type="AlphaFoldDB" id="A0A182PBB3"/>
<comment type="subcellular location">
    <subcellularLocation>
        <location evidence="1">Secreted</location>
    </subcellularLocation>
</comment>
<evidence type="ECO:0000256" key="4">
    <source>
        <dbReference type="ARBA" id="ARBA00023054"/>
    </source>
</evidence>
<dbReference type="InterPro" id="IPR036056">
    <property type="entry name" value="Fibrinogen-like_C"/>
</dbReference>
<dbReference type="GO" id="GO:0005576">
    <property type="term" value="C:extracellular region"/>
    <property type="evidence" value="ECO:0007669"/>
    <property type="project" value="UniProtKB-SubCell"/>
</dbReference>
<reference evidence="9" key="2">
    <citation type="submission" date="2020-05" db="UniProtKB">
        <authorList>
            <consortium name="EnsemblMetazoa"/>
        </authorList>
    </citation>
    <scope>IDENTIFICATION</scope>
    <source>
        <strain evidence="9">Epiroticus2</strain>
    </source>
</reference>
<dbReference type="Pfam" id="PF00147">
    <property type="entry name" value="Fibrinogen_C"/>
    <property type="match status" value="1"/>
</dbReference>
<evidence type="ECO:0000313" key="10">
    <source>
        <dbReference type="Proteomes" id="UP000075885"/>
    </source>
</evidence>
<evidence type="ECO:0000256" key="6">
    <source>
        <dbReference type="ARBA" id="ARBA00023180"/>
    </source>
</evidence>
<dbReference type="SMART" id="SM00186">
    <property type="entry name" value="FBG"/>
    <property type="match status" value="1"/>
</dbReference>
<comment type="function">
    <text evidence="7">Lectin involved in innate immunity. Agglutinates all types of human erythrocytes, Gram-positive and Gram-negative bacteria. Has a stronger agglutinating activity towards Gram-negative bacteria than towards Gram-positive bacteria. Specifically recognizes acetyl group-containing substances on agglutinated cells. The hemagglutinating activity was inhibited by EDTA, acetyl group-containing mono- and disaccharides, N-acetyl derivatives of amino acids, other acetyl group-containing substances, propionamide and benzamide. Enhances the antimicrobial activity of big defensin against Gram-positive bacteria but not against Gram-negative bacteria.</text>
</comment>
<evidence type="ECO:0000256" key="3">
    <source>
        <dbReference type="ARBA" id="ARBA00022729"/>
    </source>
</evidence>
<dbReference type="InterPro" id="IPR014716">
    <property type="entry name" value="Fibrinogen_a/b/g_C_1"/>
</dbReference>
<evidence type="ECO:0000313" key="9">
    <source>
        <dbReference type="EnsemblMetazoa" id="AEPI004218-PA"/>
    </source>
</evidence>
<dbReference type="SUPFAM" id="SSF56496">
    <property type="entry name" value="Fibrinogen C-terminal domain-like"/>
    <property type="match status" value="1"/>
</dbReference>
<name>A0A182PBB3_9DIPT</name>
<dbReference type="PROSITE" id="PS51406">
    <property type="entry name" value="FIBRINOGEN_C_2"/>
    <property type="match status" value="1"/>
</dbReference>
<keyword evidence="10" id="KW-1185">Reference proteome</keyword>
<dbReference type="InterPro" id="IPR020837">
    <property type="entry name" value="Fibrinogen_CS"/>
</dbReference>
<dbReference type="STRING" id="199890.A0A182PBB3"/>
<evidence type="ECO:0000256" key="2">
    <source>
        <dbReference type="ARBA" id="ARBA00022525"/>
    </source>
</evidence>
<dbReference type="NCBIfam" id="NF040941">
    <property type="entry name" value="GGGWT_bact"/>
    <property type="match status" value="1"/>
</dbReference>
<dbReference type="FunFam" id="3.90.215.10:FF:000001">
    <property type="entry name" value="Tenascin isoform 1"/>
    <property type="match status" value="1"/>
</dbReference>
<dbReference type="VEuPathDB" id="VectorBase:AEPI004218"/>
<keyword evidence="6" id="KW-0325">Glycoprotein</keyword>
<dbReference type="PANTHER" id="PTHR47221:SF6">
    <property type="entry name" value="FIBRINOGEN ALPHA CHAIN"/>
    <property type="match status" value="1"/>
</dbReference>
<dbReference type="GO" id="GO:0030246">
    <property type="term" value="F:carbohydrate binding"/>
    <property type="evidence" value="ECO:0007669"/>
    <property type="project" value="UniProtKB-ARBA"/>
</dbReference>
<dbReference type="CDD" id="cd00087">
    <property type="entry name" value="FReD"/>
    <property type="match status" value="1"/>
</dbReference>
<keyword evidence="4" id="KW-0175">Coiled coil</keyword>
<dbReference type="EnsemblMetazoa" id="AEPI004218-RA">
    <property type="protein sequence ID" value="AEPI004218-PA"/>
    <property type="gene ID" value="AEPI004218"/>
</dbReference>
<dbReference type="Proteomes" id="UP000075885">
    <property type="component" value="Unassembled WGS sequence"/>
</dbReference>
<feature type="domain" description="Fibrinogen C-terminal" evidence="8">
    <location>
        <begin position="52"/>
        <end position="269"/>
    </location>
</feature>
<organism evidence="9 10">
    <name type="scientific">Anopheles epiroticus</name>
    <dbReference type="NCBI Taxonomy" id="199890"/>
    <lineage>
        <taxon>Eukaryota</taxon>
        <taxon>Metazoa</taxon>
        <taxon>Ecdysozoa</taxon>
        <taxon>Arthropoda</taxon>
        <taxon>Hexapoda</taxon>
        <taxon>Insecta</taxon>
        <taxon>Pterygota</taxon>
        <taxon>Neoptera</taxon>
        <taxon>Endopterygota</taxon>
        <taxon>Diptera</taxon>
        <taxon>Nematocera</taxon>
        <taxon>Culicoidea</taxon>
        <taxon>Culicidae</taxon>
        <taxon>Anophelinae</taxon>
        <taxon>Anopheles</taxon>
    </lineage>
</organism>
<keyword evidence="5" id="KW-1015">Disulfide bond</keyword>
<keyword evidence="3" id="KW-0732">Signal</keyword>
<evidence type="ECO:0000256" key="7">
    <source>
        <dbReference type="ARBA" id="ARBA00053344"/>
    </source>
</evidence>
<evidence type="ECO:0000256" key="5">
    <source>
        <dbReference type="ARBA" id="ARBA00023157"/>
    </source>
</evidence>
<protein>
    <submittedName>
        <fullName evidence="9">Fibrinogen C-terminal domain-containing protein</fullName>
    </submittedName>
</protein>
<evidence type="ECO:0000256" key="1">
    <source>
        <dbReference type="ARBA" id="ARBA00004613"/>
    </source>
</evidence>
<reference evidence="10" key="1">
    <citation type="submission" date="2013-03" db="EMBL/GenBank/DDBJ databases">
        <title>The Genome Sequence of Anopheles epiroticus epiroticus2.</title>
        <authorList>
            <consortium name="The Broad Institute Genomics Platform"/>
            <person name="Neafsey D.E."/>
            <person name="Howell P."/>
            <person name="Walker B."/>
            <person name="Young S.K."/>
            <person name="Zeng Q."/>
            <person name="Gargeya S."/>
            <person name="Fitzgerald M."/>
            <person name="Haas B."/>
            <person name="Abouelleil A."/>
            <person name="Allen A.W."/>
            <person name="Alvarado L."/>
            <person name="Arachchi H.M."/>
            <person name="Berlin A.M."/>
            <person name="Chapman S.B."/>
            <person name="Gainer-Dewar J."/>
            <person name="Goldberg J."/>
            <person name="Griggs A."/>
            <person name="Gujja S."/>
            <person name="Hansen M."/>
            <person name="Howarth C."/>
            <person name="Imamovic A."/>
            <person name="Ireland A."/>
            <person name="Larimer J."/>
            <person name="McCowan C."/>
            <person name="Murphy C."/>
            <person name="Pearson M."/>
            <person name="Poon T.W."/>
            <person name="Priest M."/>
            <person name="Roberts A."/>
            <person name="Saif S."/>
            <person name="Shea T."/>
            <person name="Sisk P."/>
            <person name="Sykes S."/>
            <person name="Wortman J."/>
            <person name="Nusbaum C."/>
            <person name="Birren B."/>
        </authorList>
    </citation>
    <scope>NUCLEOTIDE SEQUENCE [LARGE SCALE GENOMIC DNA]</scope>
    <source>
        <strain evidence="10">Epiroticus2</strain>
    </source>
</reference>
<dbReference type="PROSITE" id="PS00514">
    <property type="entry name" value="FIBRINOGEN_C_1"/>
    <property type="match status" value="1"/>
</dbReference>
<keyword evidence="2" id="KW-0964">Secreted</keyword>